<accession>A0A495J7G0</accession>
<name>A0A495J7G0_9SPHI</name>
<dbReference type="SUPFAM" id="SSF56524">
    <property type="entry name" value="Oxidoreductase molybdopterin-binding domain"/>
    <property type="match status" value="1"/>
</dbReference>
<feature type="chain" id="PRO_5019802851" evidence="1">
    <location>
        <begin position="25"/>
        <end position="169"/>
    </location>
</feature>
<dbReference type="InterPro" id="IPR000572">
    <property type="entry name" value="OxRdtase_Mopterin-bd_dom"/>
</dbReference>
<dbReference type="RefSeq" id="WP_121199391.1">
    <property type="nucleotide sequence ID" value="NZ_RBKU01000001.1"/>
</dbReference>
<feature type="signal peptide" evidence="1">
    <location>
        <begin position="1"/>
        <end position="24"/>
    </location>
</feature>
<dbReference type="Pfam" id="PF00174">
    <property type="entry name" value="Oxidored_molyb"/>
    <property type="match status" value="1"/>
</dbReference>
<evidence type="ECO:0000313" key="3">
    <source>
        <dbReference type="EMBL" id="RKR83949.1"/>
    </source>
</evidence>
<organism evidence="3 4">
    <name type="scientific">Mucilaginibacter gracilis</name>
    <dbReference type="NCBI Taxonomy" id="423350"/>
    <lineage>
        <taxon>Bacteria</taxon>
        <taxon>Pseudomonadati</taxon>
        <taxon>Bacteroidota</taxon>
        <taxon>Sphingobacteriia</taxon>
        <taxon>Sphingobacteriales</taxon>
        <taxon>Sphingobacteriaceae</taxon>
        <taxon>Mucilaginibacter</taxon>
    </lineage>
</organism>
<comment type="caution">
    <text evidence="3">The sequence shown here is derived from an EMBL/GenBank/DDBJ whole genome shotgun (WGS) entry which is preliminary data.</text>
</comment>
<evidence type="ECO:0000313" key="4">
    <source>
        <dbReference type="Proteomes" id="UP000268007"/>
    </source>
</evidence>
<evidence type="ECO:0000259" key="2">
    <source>
        <dbReference type="Pfam" id="PF00174"/>
    </source>
</evidence>
<dbReference type="InterPro" id="IPR036374">
    <property type="entry name" value="OxRdtase_Mopterin-bd_sf"/>
</dbReference>
<proteinExistence type="predicted"/>
<dbReference type="Gene3D" id="3.90.420.10">
    <property type="entry name" value="Oxidoreductase, molybdopterin-binding domain"/>
    <property type="match status" value="1"/>
</dbReference>
<evidence type="ECO:0000256" key="1">
    <source>
        <dbReference type="SAM" id="SignalP"/>
    </source>
</evidence>
<keyword evidence="4" id="KW-1185">Reference proteome</keyword>
<sequence>MKKIQTLLLSALFALLLNPAFTSAQTGSKQATVKVSGEVSAPLDIKLSDMAQFEQTKVNRKDRDGKERVYSGVMLSAILQKAGVTMGKDLKGENLTKYVSVEASDGYQVIFALVELDKDFTDRQIILADEVDGKPLPEGDGQFRIIVQDEKKPARCIKMVTAITIKFAK</sequence>
<dbReference type="EMBL" id="RBKU01000001">
    <property type="protein sequence ID" value="RKR83949.1"/>
    <property type="molecule type" value="Genomic_DNA"/>
</dbReference>
<dbReference type="AlphaFoldDB" id="A0A495J7G0"/>
<gene>
    <name evidence="3" type="ORF">BDD43_4164</name>
</gene>
<reference evidence="3 4" key="1">
    <citation type="submission" date="2018-10" db="EMBL/GenBank/DDBJ databases">
        <title>Genomic Encyclopedia of Archaeal and Bacterial Type Strains, Phase II (KMG-II): from individual species to whole genera.</title>
        <authorList>
            <person name="Goeker M."/>
        </authorList>
    </citation>
    <scope>NUCLEOTIDE SEQUENCE [LARGE SCALE GENOMIC DNA]</scope>
    <source>
        <strain evidence="3 4">DSM 18602</strain>
    </source>
</reference>
<feature type="domain" description="Oxidoreductase molybdopterin-binding" evidence="2">
    <location>
        <begin position="32"/>
        <end position="165"/>
    </location>
</feature>
<dbReference type="OrthoDB" id="482420at2"/>
<keyword evidence="1" id="KW-0732">Signal</keyword>
<protein>
    <submittedName>
        <fullName evidence="3">Molybdopterin-dependent oxidoreductase-like protein</fullName>
    </submittedName>
</protein>
<dbReference type="Proteomes" id="UP000268007">
    <property type="component" value="Unassembled WGS sequence"/>
</dbReference>